<dbReference type="GeneID" id="22916071"/>
<dbReference type="AlphaFoldDB" id="A0A023AWZ9"/>
<dbReference type="RefSeq" id="XP_011133499.1">
    <property type="nucleotide sequence ID" value="XM_011135197.1"/>
</dbReference>
<evidence type="ECO:0000313" key="2">
    <source>
        <dbReference type="Proteomes" id="UP000019763"/>
    </source>
</evidence>
<comment type="caution">
    <text evidence="1">The sequence shown here is derived from an EMBL/GenBank/DDBJ whole genome shotgun (WGS) entry which is preliminary data.</text>
</comment>
<keyword evidence="2" id="KW-1185">Reference proteome</keyword>
<evidence type="ECO:0000313" key="1">
    <source>
        <dbReference type="EMBL" id="EZG43244.1"/>
    </source>
</evidence>
<reference evidence="1" key="1">
    <citation type="submission" date="2013-12" db="EMBL/GenBank/DDBJ databases">
        <authorList>
            <person name="Omoto C.K."/>
            <person name="Sibley D."/>
            <person name="Venepally P."/>
            <person name="Hadjithomas M."/>
            <person name="Karamycheva S."/>
            <person name="Brunk B."/>
            <person name="Roos D."/>
            <person name="Caler E."/>
            <person name="Lorenzi H."/>
        </authorList>
    </citation>
    <scope>NUCLEOTIDE SEQUENCE</scope>
</reference>
<accession>A0A023AWZ9</accession>
<sequence length="541" mass="60365">MSVRGNGGEFDSEKRQVTVGQRVDEVESACPVPNHKPFSSPLPWSPVLSQVEYFFYVGSPAVMRSPRSIQFGYAKGSSVLAVVVGRPVDGRVSDDETTAGLLEVSCASESERWDEGEKLRMVIVEDLRFPEDPSGGCVTSSDDSDQVKKLPILIIEDARPHTDTEGEQLARPTASFWRRPWFATGVGGAAGTAFVTYLILLLQAGDCPSDDVVSASSSVSEVTTYHSTPATHSYSLSDLTTVKPTPSDLTTVEPTTFRRVWYSSSLSPDVVTDLSEIGTISETELALVETPMDVCRRTYTKVVLHGPPTLTEATSHGWQTLIWQELEWGECEPYGGRIVCTRDQNTDDVNFGCHYFGTPWKFDLPTVWEGIVRHVKPNRCSYQCNDKEEHDKLLTVRRALEIAGSIPGVDLDGVSEQDLYTLGREVKLSLKFWKHHNGRPFEEVNLPRLGDWFDRCNGSAETLYESLVRTPSEDVEHMQFGAVTGFWTDKYLPPYYSAAVRTEGYDVKHHSIYCYFLSESSKQKILNAWNKIAPAYRRPAS</sequence>
<gene>
    <name evidence="1" type="ORF">GNI_180750</name>
</gene>
<dbReference type="EMBL" id="AFNH02001365">
    <property type="protein sequence ID" value="EZG43244.1"/>
    <property type="molecule type" value="Genomic_DNA"/>
</dbReference>
<organism evidence="1 2">
    <name type="scientific">Gregarina niphandrodes</name>
    <name type="common">Septate eugregarine</name>
    <dbReference type="NCBI Taxonomy" id="110365"/>
    <lineage>
        <taxon>Eukaryota</taxon>
        <taxon>Sar</taxon>
        <taxon>Alveolata</taxon>
        <taxon>Apicomplexa</taxon>
        <taxon>Conoidasida</taxon>
        <taxon>Gregarinasina</taxon>
        <taxon>Eugregarinorida</taxon>
        <taxon>Gregarinidae</taxon>
        <taxon>Gregarina</taxon>
    </lineage>
</organism>
<name>A0A023AWZ9_GRENI</name>
<protein>
    <submittedName>
        <fullName evidence="1">Uncharacterized protein</fullName>
    </submittedName>
</protein>
<proteinExistence type="predicted"/>
<dbReference type="VEuPathDB" id="CryptoDB:GNI_180750"/>
<dbReference type="Proteomes" id="UP000019763">
    <property type="component" value="Unassembled WGS sequence"/>
</dbReference>